<protein>
    <submittedName>
        <fullName evidence="2">Uncharacterized protein</fullName>
    </submittedName>
</protein>
<gene>
    <name evidence="2" type="ORF">FRC98_09440</name>
</gene>
<organism evidence="2 3">
    <name type="scientific">Lujinxingia vulgaris</name>
    <dbReference type="NCBI Taxonomy" id="2600176"/>
    <lineage>
        <taxon>Bacteria</taxon>
        <taxon>Deltaproteobacteria</taxon>
        <taxon>Bradymonadales</taxon>
        <taxon>Lujinxingiaceae</taxon>
        <taxon>Lujinxingia</taxon>
    </lineage>
</organism>
<evidence type="ECO:0000313" key="2">
    <source>
        <dbReference type="EMBL" id="TXD36954.1"/>
    </source>
</evidence>
<name>A0A5C6X6R6_9DELT</name>
<dbReference type="AlphaFoldDB" id="A0A5C6X6R6"/>
<sequence length="130" mass="13468">MRFTLIAVLLLLGCEPESPPSPSSARPAAPSGSELARPPEAKADTPPAPAAAALRATPDANLKVGDTVEVCWQAPDRTGCTLSILHASGEGDFGEVPASGCRELIVEHTTLIELFCQGDTHALLQLDAAE</sequence>
<dbReference type="EMBL" id="VOSM01000004">
    <property type="protein sequence ID" value="TXD36954.1"/>
    <property type="molecule type" value="Genomic_DNA"/>
</dbReference>
<feature type="region of interest" description="Disordered" evidence="1">
    <location>
        <begin position="15"/>
        <end position="51"/>
    </location>
</feature>
<reference evidence="2 3" key="1">
    <citation type="submission" date="2019-08" db="EMBL/GenBank/DDBJ databases">
        <title>Bradymonadales sp. TMQ4.</title>
        <authorList>
            <person name="Liang Q."/>
        </authorList>
    </citation>
    <scope>NUCLEOTIDE SEQUENCE [LARGE SCALE GENOMIC DNA]</scope>
    <source>
        <strain evidence="2 3">TMQ4</strain>
    </source>
</reference>
<evidence type="ECO:0000256" key="1">
    <source>
        <dbReference type="SAM" id="MobiDB-lite"/>
    </source>
</evidence>
<dbReference type="RefSeq" id="WP_146981059.1">
    <property type="nucleotide sequence ID" value="NZ_VOSM01000004.1"/>
</dbReference>
<proteinExistence type="predicted"/>
<dbReference type="Proteomes" id="UP000321412">
    <property type="component" value="Unassembled WGS sequence"/>
</dbReference>
<feature type="compositionally biased region" description="Low complexity" evidence="1">
    <location>
        <begin position="23"/>
        <end position="34"/>
    </location>
</feature>
<accession>A0A5C6X6R6</accession>
<keyword evidence="3" id="KW-1185">Reference proteome</keyword>
<dbReference type="OrthoDB" id="5525316at2"/>
<comment type="caution">
    <text evidence="2">The sequence shown here is derived from an EMBL/GenBank/DDBJ whole genome shotgun (WGS) entry which is preliminary data.</text>
</comment>
<evidence type="ECO:0000313" key="3">
    <source>
        <dbReference type="Proteomes" id="UP000321412"/>
    </source>
</evidence>